<dbReference type="Pfam" id="PF02152">
    <property type="entry name" value="FolB"/>
    <property type="match status" value="1"/>
</dbReference>
<name>A0A5B8LIA5_9SPHN</name>
<reference evidence="2 3" key="1">
    <citation type="submission" date="2019-07" db="EMBL/GenBank/DDBJ databases">
        <title>Full genome sequence of Sphingomonas sp. 4R-6-7(HKS19).</title>
        <authorList>
            <person name="Im W.-T."/>
        </authorList>
    </citation>
    <scope>NUCLEOTIDE SEQUENCE [LARGE SCALE GENOMIC DNA]</scope>
    <source>
        <strain evidence="2 3">HKS19</strain>
    </source>
</reference>
<dbReference type="EMBL" id="CP042306">
    <property type="protein sequence ID" value="QDZ07372.1"/>
    <property type="molecule type" value="Genomic_DNA"/>
</dbReference>
<evidence type="ECO:0000259" key="1">
    <source>
        <dbReference type="SMART" id="SM00905"/>
    </source>
</evidence>
<evidence type="ECO:0000313" key="2">
    <source>
        <dbReference type="EMBL" id="QDZ07372.1"/>
    </source>
</evidence>
<dbReference type="SMART" id="SM00905">
    <property type="entry name" value="FolB"/>
    <property type="match status" value="1"/>
</dbReference>
<gene>
    <name evidence="2" type="ORF">FPZ24_07680</name>
</gene>
<dbReference type="SUPFAM" id="SSF55620">
    <property type="entry name" value="Tetrahydrobiopterin biosynthesis enzymes-like"/>
    <property type="match status" value="1"/>
</dbReference>
<dbReference type="OrthoDB" id="7594733at2"/>
<dbReference type="Proteomes" id="UP000315673">
    <property type="component" value="Chromosome"/>
</dbReference>
<sequence>MAEATYTIRLDTLEVRMGLGIHAEELAGPQRVLVSVAMTCAYPAPPEDRIDAVVDYDRVREGIHAIAVSGHVMLQEVLCDRIAALCLADPRVVEVTVRSTKPDIYPDAQIGCEVVRRRGQ</sequence>
<proteinExistence type="predicted"/>
<accession>A0A5B8LIA5</accession>
<evidence type="ECO:0000313" key="3">
    <source>
        <dbReference type="Proteomes" id="UP000315673"/>
    </source>
</evidence>
<dbReference type="GO" id="GO:0006760">
    <property type="term" value="P:folic acid-containing compound metabolic process"/>
    <property type="evidence" value="ECO:0007669"/>
    <property type="project" value="InterPro"/>
</dbReference>
<dbReference type="GO" id="GO:0004150">
    <property type="term" value="F:dihydroneopterin aldolase activity"/>
    <property type="evidence" value="ECO:0007669"/>
    <property type="project" value="InterPro"/>
</dbReference>
<organism evidence="2 3">
    <name type="scientific">Sphingomonas panacisoli</name>
    <dbReference type="NCBI Taxonomy" id="1813879"/>
    <lineage>
        <taxon>Bacteria</taxon>
        <taxon>Pseudomonadati</taxon>
        <taxon>Pseudomonadota</taxon>
        <taxon>Alphaproteobacteria</taxon>
        <taxon>Sphingomonadales</taxon>
        <taxon>Sphingomonadaceae</taxon>
        <taxon>Sphingomonas</taxon>
    </lineage>
</organism>
<dbReference type="AlphaFoldDB" id="A0A5B8LIA5"/>
<feature type="domain" description="Dihydroneopterin aldolase/epimerase" evidence="1">
    <location>
        <begin position="8"/>
        <end position="116"/>
    </location>
</feature>
<dbReference type="InterPro" id="IPR043133">
    <property type="entry name" value="GTP-CH-I_C/QueF"/>
</dbReference>
<protein>
    <submittedName>
        <fullName evidence="2">Dihydroneopterin aldolase</fullName>
    </submittedName>
</protein>
<dbReference type="Gene3D" id="3.30.1130.10">
    <property type="match status" value="1"/>
</dbReference>
<keyword evidence="3" id="KW-1185">Reference proteome</keyword>
<dbReference type="KEGG" id="spai:FPZ24_07680"/>
<dbReference type="RefSeq" id="WP_146570749.1">
    <property type="nucleotide sequence ID" value="NZ_CP042306.1"/>
</dbReference>
<dbReference type="InterPro" id="IPR006157">
    <property type="entry name" value="FolB_dom"/>
</dbReference>